<organism evidence="10 11">
    <name type="scientific">Parahaliea mediterranea</name>
    <dbReference type="NCBI Taxonomy" id="651086"/>
    <lineage>
        <taxon>Bacteria</taxon>
        <taxon>Pseudomonadati</taxon>
        <taxon>Pseudomonadota</taxon>
        <taxon>Gammaproteobacteria</taxon>
        <taxon>Cellvibrionales</taxon>
        <taxon>Halieaceae</taxon>
        <taxon>Parahaliea</taxon>
    </lineage>
</organism>
<proteinExistence type="inferred from homology"/>
<evidence type="ECO:0000256" key="3">
    <source>
        <dbReference type="ARBA" id="ARBA00011970"/>
    </source>
</evidence>
<gene>
    <name evidence="10" type="ORF">JYP50_04430</name>
</gene>
<dbReference type="PROSITE" id="PS50005">
    <property type="entry name" value="TPR"/>
    <property type="match status" value="2"/>
</dbReference>
<evidence type="ECO:0000256" key="4">
    <source>
        <dbReference type="ARBA" id="ARBA00022676"/>
    </source>
</evidence>
<dbReference type="AlphaFoldDB" id="A0A939IHS3"/>
<keyword evidence="5" id="KW-0808">Transferase</keyword>
<evidence type="ECO:0000313" key="10">
    <source>
        <dbReference type="EMBL" id="MBN7795824.1"/>
    </source>
</evidence>
<dbReference type="SUPFAM" id="SSF48452">
    <property type="entry name" value="TPR-like"/>
    <property type="match status" value="1"/>
</dbReference>
<dbReference type="Gene3D" id="3.40.50.11380">
    <property type="match status" value="1"/>
</dbReference>
<accession>A0A939IHS3</accession>
<evidence type="ECO:0000256" key="5">
    <source>
        <dbReference type="ARBA" id="ARBA00022679"/>
    </source>
</evidence>
<dbReference type="InterPro" id="IPR029489">
    <property type="entry name" value="OGT/SEC/SPY_C"/>
</dbReference>
<comment type="caution">
    <text evidence="10">The sequence shown here is derived from an EMBL/GenBank/DDBJ whole genome shotgun (WGS) entry which is preliminary data.</text>
</comment>
<feature type="repeat" description="TPR" evidence="8">
    <location>
        <begin position="70"/>
        <end position="103"/>
    </location>
</feature>
<keyword evidence="11" id="KW-1185">Reference proteome</keyword>
<protein>
    <recommendedName>
        <fullName evidence="3">protein O-GlcNAc transferase</fullName>
        <ecNumber evidence="3">2.4.1.255</ecNumber>
    </recommendedName>
</protein>
<dbReference type="GO" id="GO:0097363">
    <property type="term" value="F:protein O-acetylglucosaminyltransferase activity"/>
    <property type="evidence" value="ECO:0007669"/>
    <property type="project" value="UniProtKB-EC"/>
</dbReference>
<dbReference type="InterPro" id="IPR051939">
    <property type="entry name" value="Glycosyltr_41/O-GlcNAc_trsf"/>
</dbReference>
<dbReference type="InterPro" id="IPR011990">
    <property type="entry name" value="TPR-like_helical_dom_sf"/>
</dbReference>
<reference evidence="10" key="1">
    <citation type="submission" date="2021-02" db="EMBL/GenBank/DDBJ databases">
        <title>PHA producing bacteria isolated from coastal sediment in Guangdong, Shenzhen.</title>
        <authorList>
            <person name="Zheng W."/>
            <person name="Yu S."/>
            <person name="Huang Y."/>
        </authorList>
    </citation>
    <scope>NUCLEOTIDE SEQUENCE</scope>
    <source>
        <strain evidence="10">TN14-10</strain>
    </source>
</reference>
<feature type="repeat" description="TPR" evidence="8">
    <location>
        <begin position="172"/>
        <end position="205"/>
    </location>
</feature>
<dbReference type="Gene3D" id="1.25.40.10">
    <property type="entry name" value="Tetratricopeptide repeat domain"/>
    <property type="match status" value="1"/>
</dbReference>
<dbReference type="Pfam" id="PF13844">
    <property type="entry name" value="Glyco_transf_41"/>
    <property type="match status" value="2"/>
</dbReference>
<keyword evidence="7 8" id="KW-0802">TPR repeat</keyword>
<evidence type="ECO:0000313" key="11">
    <source>
        <dbReference type="Proteomes" id="UP000664303"/>
    </source>
</evidence>
<feature type="domain" description="O-GlcNAc transferase C-terminal" evidence="9">
    <location>
        <begin position="426"/>
        <end position="602"/>
    </location>
</feature>
<dbReference type="Proteomes" id="UP000664303">
    <property type="component" value="Unassembled WGS sequence"/>
</dbReference>
<dbReference type="PANTHER" id="PTHR44835:SF1">
    <property type="entry name" value="PROTEIN O-GLCNAC TRANSFERASE"/>
    <property type="match status" value="1"/>
</dbReference>
<dbReference type="InterPro" id="IPR019734">
    <property type="entry name" value="TPR_rpt"/>
</dbReference>
<evidence type="ECO:0000256" key="1">
    <source>
        <dbReference type="ARBA" id="ARBA00004922"/>
    </source>
</evidence>
<dbReference type="EMBL" id="JAFKCZ010000003">
    <property type="protein sequence ID" value="MBN7795824.1"/>
    <property type="molecule type" value="Genomic_DNA"/>
</dbReference>
<dbReference type="PANTHER" id="PTHR44835">
    <property type="entry name" value="UDP-N-ACETYLGLUCOSAMINE--PEPTIDE N-ACETYLGLUCOSAMINYLTRANSFERASE SPINDLY-RELATED"/>
    <property type="match status" value="1"/>
</dbReference>
<comment type="pathway">
    <text evidence="1">Protein modification; protein glycosylation.</text>
</comment>
<sequence length="1139" mass="127901">MPDKLRERLVSLYQQRAWPDALTLSETLIRDYAADTFSWKAMGSVLLESGEWIRSLEALDKAQALDANDPELHNTRAQALYRLGRANEAVDHLETALRLKPRFKQARLLLIKLYNDAAGYKQALEHIAIAEKHYPSDDAVLSRKAYALAKLTRFGESIATHEKLVASFPDDPVHLSNLANAYRNVGRFEEAERNYWRALELAPDSDKIYSNYLASMHYNPAHSAQDLYEAHRQWDSRFGPNPAPIAPEPEDRFEHRRLRIGMVSAGFRIHPVGQMITSAIEALPHEQFELFAYSMSDQDDALTERMRNRVDHWLSITHLSESRLSERIRQDNIDILLDLCGHTEGSRLRAFAARPAPLQVKWVGGLINTTGLASMDYLISDKVETPEGVDDWYVEKLIRMPNDYICYMPRGNAPELTLPPVSENGYITFGCFNNPSKLNEELLDQWIKLLHEVPDSRLFLKGMQFDSKEFQERLLAHFEHGAIPRERLILEGHSNHYTLLESYNRVDIALDCWPYSGGLTTCEALLMGVPVVTLPGPSFAGRHSASHLTHAGLPELVAESWEQYHSLALELASDPDNLALIRRSLRQQLKASPVCDYKRFAGHLATALRGIWQRYCRQQPPAALHFNREGQACFEGDMEPIGPALRPEAANDADGNSGFPWQLEGRVVAIDNGAKLFRDSGFDSLRALDAFTVVGFDPLSEVAGPERFAPGQDSVQLFPHASLGDGRPATLYACLDPAMSATLKPLPDAQLGAGQARGARVLAELPINTVALDHIEGLGAIDWLVLDHRADNIAILDNGARALRDTLLLQVRAPFQHSHERQSSLAELEHWAKRHDFRFYRLNDPTHASQFPEDCELRNRQASELSSADALFIPSQARLAALEAPRRMKLAFLLHTVFGIHDLCHAQLQAIDPALAARYLESLSVGTGEKPRTAPAPTPAPANPGDTVQVPDAPFMSPGEADLFRRCLEQATSYFEYGSGGSTVWAVERGLTVRGVESDHQWVGALKERLGEPCQVDVVDIGPTKEWGFPISMEHQERFPDYSLAIDRHDANFDLILVDGRFRVACAMSAIRHCLARNAPVDTTRIFIHDFWNRPQYHVVLNFLEPLQQCESAGVFRIKPDVKLEQVDQTWREYARVPG</sequence>
<name>A0A939IHS3_9GAMM</name>
<feature type="domain" description="O-GlcNAc transferase C-terminal" evidence="9">
    <location>
        <begin position="254"/>
        <end position="405"/>
    </location>
</feature>
<keyword evidence="4" id="KW-0328">Glycosyltransferase</keyword>
<dbReference type="SMART" id="SM00028">
    <property type="entry name" value="TPR"/>
    <property type="match status" value="4"/>
</dbReference>
<dbReference type="EC" id="2.4.1.255" evidence="3"/>
<dbReference type="InterPro" id="IPR029063">
    <property type="entry name" value="SAM-dependent_MTases_sf"/>
</dbReference>
<evidence type="ECO:0000256" key="8">
    <source>
        <dbReference type="PROSITE-ProRule" id="PRU00339"/>
    </source>
</evidence>
<keyword evidence="6" id="KW-0677">Repeat</keyword>
<evidence type="ECO:0000259" key="9">
    <source>
        <dbReference type="Pfam" id="PF13844"/>
    </source>
</evidence>
<dbReference type="Pfam" id="PF07719">
    <property type="entry name" value="TPR_2"/>
    <property type="match status" value="1"/>
</dbReference>
<dbReference type="InterPro" id="IPR013105">
    <property type="entry name" value="TPR_2"/>
</dbReference>
<dbReference type="Gene3D" id="3.40.50.2000">
    <property type="entry name" value="Glycogen Phosphorylase B"/>
    <property type="match status" value="1"/>
</dbReference>
<dbReference type="Gene3D" id="3.40.50.150">
    <property type="entry name" value="Vaccinia Virus protein VP39"/>
    <property type="match status" value="1"/>
</dbReference>
<dbReference type="SUPFAM" id="SSF53756">
    <property type="entry name" value="UDP-Glycosyltransferase/glycogen phosphorylase"/>
    <property type="match status" value="1"/>
</dbReference>
<evidence type="ECO:0000256" key="7">
    <source>
        <dbReference type="ARBA" id="ARBA00022803"/>
    </source>
</evidence>
<comment type="similarity">
    <text evidence="2">Belongs to the glycosyltransferase 41 family. O-GlcNAc transferase subfamily.</text>
</comment>
<dbReference type="Pfam" id="PF00515">
    <property type="entry name" value="TPR_1"/>
    <property type="match status" value="1"/>
</dbReference>
<evidence type="ECO:0000256" key="6">
    <source>
        <dbReference type="ARBA" id="ARBA00022737"/>
    </source>
</evidence>
<dbReference type="RefSeq" id="WP_206559267.1">
    <property type="nucleotide sequence ID" value="NZ_JAFKCZ010000003.1"/>
</dbReference>
<evidence type="ECO:0000256" key="2">
    <source>
        <dbReference type="ARBA" id="ARBA00005386"/>
    </source>
</evidence>